<evidence type="ECO:0000256" key="4">
    <source>
        <dbReference type="ARBA" id="ARBA00022692"/>
    </source>
</evidence>
<keyword evidence="9" id="KW-1185">Reference proteome</keyword>
<feature type="transmembrane region" description="Helical" evidence="7">
    <location>
        <begin position="274"/>
        <end position="296"/>
    </location>
</feature>
<name>A0A7C8FMD6_9ACTN</name>
<feature type="transmembrane region" description="Helical" evidence="7">
    <location>
        <begin position="308"/>
        <end position="330"/>
    </location>
</feature>
<gene>
    <name evidence="8" type="ORF">F8D48_11325</name>
</gene>
<dbReference type="GO" id="GO:0005886">
    <property type="term" value="C:plasma membrane"/>
    <property type="evidence" value="ECO:0007669"/>
    <property type="project" value="UniProtKB-SubCell"/>
</dbReference>
<dbReference type="Gene3D" id="1.20.1630.10">
    <property type="entry name" value="Formate dehydrogenase/DMSO reductase domain"/>
    <property type="match status" value="1"/>
</dbReference>
<comment type="similarity">
    <text evidence="2">Belongs to the NrfD family.</text>
</comment>
<feature type="transmembrane region" description="Helical" evidence="7">
    <location>
        <begin position="114"/>
        <end position="133"/>
    </location>
</feature>
<dbReference type="PANTHER" id="PTHR34856">
    <property type="entry name" value="PROTEIN NRFD"/>
    <property type="match status" value="1"/>
</dbReference>
<dbReference type="EMBL" id="WAJS01000068">
    <property type="protein sequence ID" value="KAB1636140.1"/>
    <property type="molecule type" value="Genomic_DNA"/>
</dbReference>
<accession>A0A7C8FMD6</accession>
<dbReference type="Pfam" id="PF03916">
    <property type="entry name" value="NrfD"/>
    <property type="match status" value="1"/>
</dbReference>
<keyword evidence="6 7" id="KW-0472">Membrane</keyword>
<evidence type="ECO:0000313" key="9">
    <source>
        <dbReference type="Proteomes" id="UP000479639"/>
    </source>
</evidence>
<evidence type="ECO:0000313" key="8">
    <source>
        <dbReference type="EMBL" id="KAB1636140.1"/>
    </source>
</evidence>
<feature type="transmembrane region" description="Helical" evidence="7">
    <location>
        <begin position="145"/>
        <end position="167"/>
    </location>
</feature>
<comment type="subcellular location">
    <subcellularLocation>
        <location evidence="1">Cell membrane</location>
        <topology evidence="1">Multi-pass membrane protein</topology>
    </subcellularLocation>
</comment>
<proteinExistence type="inferred from homology"/>
<reference evidence="8 9" key="1">
    <citation type="submission" date="2019-09" db="EMBL/GenBank/DDBJ databases">
        <title>Whole genome shotgun sequencing (WGS) of Ellagibacter isourolithinifaciens DSM 104140(T) and Adlercreutzia muris DSM 29508(T).</title>
        <authorList>
            <person name="Stoll D.A."/>
            <person name="Danylec N."/>
            <person name="Huch M."/>
        </authorList>
    </citation>
    <scope>NUCLEOTIDE SEQUENCE [LARGE SCALE GENOMIC DNA]</scope>
    <source>
        <strain evidence="8 9">DSM 29508</strain>
    </source>
</reference>
<feature type="transmembrane region" description="Helical" evidence="7">
    <location>
        <begin position="179"/>
        <end position="203"/>
    </location>
</feature>
<dbReference type="AlphaFoldDB" id="A0A7C8FMD6"/>
<dbReference type="PANTHER" id="PTHR34856:SF2">
    <property type="entry name" value="PROTEIN NRFD"/>
    <property type="match status" value="1"/>
</dbReference>
<keyword evidence="5 7" id="KW-1133">Transmembrane helix</keyword>
<keyword evidence="3" id="KW-1003">Cell membrane</keyword>
<dbReference type="InterPro" id="IPR005614">
    <property type="entry name" value="NrfD-like"/>
</dbReference>
<evidence type="ECO:0000256" key="7">
    <source>
        <dbReference type="SAM" id="Phobius"/>
    </source>
</evidence>
<comment type="caution">
    <text evidence="8">The sequence shown here is derived from an EMBL/GenBank/DDBJ whole genome shotgun (WGS) entry which is preliminary data.</text>
</comment>
<feature type="transmembrane region" description="Helical" evidence="7">
    <location>
        <begin position="215"/>
        <end position="236"/>
    </location>
</feature>
<evidence type="ECO:0000256" key="2">
    <source>
        <dbReference type="ARBA" id="ARBA00008929"/>
    </source>
</evidence>
<organism evidence="8 9">
    <name type="scientific">Adlercreutzia muris</name>
    <dbReference type="NCBI Taxonomy" id="1796610"/>
    <lineage>
        <taxon>Bacteria</taxon>
        <taxon>Bacillati</taxon>
        <taxon>Actinomycetota</taxon>
        <taxon>Coriobacteriia</taxon>
        <taxon>Eggerthellales</taxon>
        <taxon>Eggerthellaceae</taxon>
        <taxon>Adlercreutzia</taxon>
    </lineage>
</organism>
<feature type="transmembrane region" description="Helical" evidence="7">
    <location>
        <begin position="20"/>
        <end position="43"/>
    </location>
</feature>
<evidence type="ECO:0000256" key="5">
    <source>
        <dbReference type="ARBA" id="ARBA00022989"/>
    </source>
</evidence>
<feature type="transmembrane region" description="Helical" evidence="7">
    <location>
        <begin position="71"/>
        <end position="94"/>
    </location>
</feature>
<protein>
    <submittedName>
        <fullName evidence="8">Polysulfide reductase</fullName>
    </submittedName>
</protein>
<keyword evidence="4 7" id="KW-0812">Transmembrane</keyword>
<evidence type="ECO:0000256" key="6">
    <source>
        <dbReference type="ARBA" id="ARBA00023136"/>
    </source>
</evidence>
<dbReference type="Proteomes" id="UP000479639">
    <property type="component" value="Unassembled WGS sequence"/>
</dbReference>
<evidence type="ECO:0000256" key="1">
    <source>
        <dbReference type="ARBA" id="ARBA00004651"/>
    </source>
</evidence>
<evidence type="ECO:0000256" key="3">
    <source>
        <dbReference type="ARBA" id="ARBA00022475"/>
    </source>
</evidence>
<sequence>MEFGATLPGGEGKTVFGELIVAYLFLGGTGAGACAVAAVLGLLADGADVRQGLAARFRDGGNGRPGVYRRLFVSLWATALIALVLGVVCLSADVGRIDRVLVLAVSAPTNYLVVGFWALAACAASGIATLLVWQGAMPGSYRLLMALNGASLVAACVAAVYTGLLLAGLASVPLWFGPWLPAVFLLSALSCGTALVAAVMVLAGADAPFGRVLQALGAVDMGLIGLEAIALAGWLGCTWLGAGGTLAQAAPATPTDAAALASVAALVEGSWAPMFWGVLGAVGLAVPFGLEGALLAQGRRRGSPRRTASAVVLVSAACVLVGGAALRWLVVMAAVQPMVSSAAYVL</sequence>
<dbReference type="InterPro" id="IPR052049">
    <property type="entry name" value="Electron_transfer_protein"/>
</dbReference>